<evidence type="ECO:0000313" key="1">
    <source>
        <dbReference type="EMBL" id="MEO3954348.1"/>
    </source>
</evidence>
<dbReference type="Proteomes" id="UP001438292">
    <property type="component" value="Unassembled WGS sequence"/>
</dbReference>
<sequence>MTKRYNGEYKMNHDVLPFLHGASLETTGQIRTFCLDLQKKITKSLARCTLENPASYRSREIAKNIRLAINEEAERGAQLTKNLIAAGALTKNKENNKLTSALGYIESDGEVMVLFSMFDNWAEETGLPVDTIVLEKIGCTPYEALLVYSYDCVDIFSSSVVKKNNRSEVRYFLSVDKDSAIRRCNNAAEAWSFSRLPLLLGWDKGGTANRNSALQKHFYKDHSELYADHVVINLVTQWSESVKARSFQVKLDSVQLENQALECLKFWKAEDEKECLKKIAKRIVKTHIYNATKEIASFFINARNPAEEDCKWVSDIICSSAPSLSGRRVRGVVRQHFLDVKSEIAEKGIAY</sequence>
<gene>
    <name evidence="1" type="ORF">ABH309_07760</name>
</gene>
<name>A0ABV0H2Q5_9NEIS</name>
<protein>
    <submittedName>
        <fullName evidence="1">Uncharacterized protein</fullName>
    </submittedName>
</protein>
<comment type="caution">
    <text evidence="1">The sequence shown here is derived from an EMBL/GenBank/DDBJ whole genome shotgun (WGS) entry which is preliminary data.</text>
</comment>
<accession>A0ABV0H2Q5</accession>
<dbReference type="EMBL" id="JBDQQU010000007">
    <property type="protein sequence ID" value="MEO3954348.1"/>
    <property type="molecule type" value="Genomic_DNA"/>
</dbReference>
<reference evidence="1 2" key="1">
    <citation type="submission" date="2024-05" db="EMBL/GenBank/DDBJ databases">
        <authorList>
            <person name="De Oliveira J.P."/>
            <person name="Noriler S.A."/>
            <person name="De Oliveira A.G."/>
            <person name="Sipoli D.S."/>
        </authorList>
    </citation>
    <scope>NUCLEOTIDE SEQUENCE [LARGE SCALE GENOMIC DNA]</scope>
    <source>
        <strain evidence="1 2">LABIM186</strain>
    </source>
</reference>
<organism evidence="1 2">
    <name type="scientific">Chromobacterium piscinae</name>
    <dbReference type="NCBI Taxonomy" id="686831"/>
    <lineage>
        <taxon>Bacteria</taxon>
        <taxon>Pseudomonadati</taxon>
        <taxon>Pseudomonadota</taxon>
        <taxon>Betaproteobacteria</taxon>
        <taxon>Neisseriales</taxon>
        <taxon>Chromobacteriaceae</taxon>
        <taxon>Chromobacterium</taxon>
    </lineage>
</organism>
<keyword evidence="2" id="KW-1185">Reference proteome</keyword>
<evidence type="ECO:0000313" key="2">
    <source>
        <dbReference type="Proteomes" id="UP001438292"/>
    </source>
</evidence>
<dbReference type="RefSeq" id="WP_347779038.1">
    <property type="nucleotide sequence ID" value="NZ_JBDQQU010000007.1"/>
</dbReference>
<proteinExistence type="predicted"/>